<accession>A0A1I7YY21</accession>
<keyword evidence="1" id="KW-1185">Reference proteome</keyword>
<dbReference type="Proteomes" id="UP000095287">
    <property type="component" value="Unplaced"/>
</dbReference>
<organism evidence="1 2">
    <name type="scientific">Steinernema glaseri</name>
    <dbReference type="NCBI Taxonomy" id="37863"/>
    <lineage>
        <taxon>Eukaryota</taxon>
        <taxon>Metazoa</taxon>
        <taxon>Ecdysozoa</taxon>
        <taxon>Nematoda</taxon>
        <taxon>Chromadorea</taxon>
        <taxon>Rhabditida</taxon>
        <taxon>Tylenchina</taxon>
        <taxon>Panagrolaimomorpha</taxon>
        <taxon>Strongyloidoidea</taxon>
        <taxon>Steinernematidae</taxon>
        <taxon>Steinernema</taxon>
    </lineage>
</organism>
<evidence type="ECO:0000313" key="2">
    <source>
        <dbReference type="WBParaSite" id="L893_g20854.t1"/>
    </source>
</evidence>
<protein>
    <submittedName>
        <fullName evidence="2">Uncharacterized protein</fullName>
    </submittedName>
</protein>
<sequence>MWQSLLMIGERSVSHQITSHFSPSVEETEARRSERVGVYRSRAASNRRRLRGGGERYLSATGPLGGGGPVWVYIEGFEASLSRWVGSEKEASDQLNPQEARLVACLGTLKARSLSDSNALSCKKVVSGAEIREGSRILASSALQYFDSLKEETSAQEV</sequence>
<evidence type="ECO:0000313" key="1">
    <source>
        <dbReference type="Proteomes" id="UP000095287"/>
    </source>
</evidence>
<proteinExistence type="predicted"/>
<dbReference type="WBParaSite" id="L893_g20854.t1">
    <property type="protein sequence ID" value="L893_g20854.t1"/>
    <property type="gene ID" value="L893_g20854"/>
</dbReference>
<dbReference type="AlphaFoldDB" id="A0A1I7YY21"/>
<name>A0A1I7YY21_9BILA</name>
<reference evidence="2" key="1">
    <citation type="submission" date="2016-11" db="UniProtKB">
        <authorList>
            <consortium name="WormBaseParasite"/>
        </authorList>
    </citation>
    <scope>IDENTIFICATION</scope>
</reference>